<evidence type="ECO:0000256" key="7">
    <source>
        <dbReference type="ARBA" id="ARBA00022699"/>
    </source>
</evidence>
<evidence type="ECO:0000256" key="10">
    <source>
        <dbReference type="PROSITE-ProRule" id="PRU00023"/>
    </source>
</evidence>
<protein>
    <submittedName>
        <fullName evidence="11">Uncharacterized protein</fullName>
    </submittedName>
</protein>
<evidence type="ECO:0000256" key="5">
    <source>
        <dbReference type="ARBA" id="ARBA00022537"/>
    </source>
</evidence>
<reference evidence="11 12" key="1">
    <citation type="journal article" date="2019" name="Sci. Rep.">
        <title>Orb-weaving spider Araneus ventricosus genome elucidates the spidroin gene catalogue.</title>
        <authorList>
            <person name="Kono N."/>
            <person name="Nakamura H."/>
            <person name="Ohtoshi R."/>
            <person name="Moran D.A.P."/>
            <person name="Shinohara A."/>
            <person name="Yoshida Y."/>
            <person name="Fujiwara M."/>
            <person name="Mori M."/>
            <person name="Tomita M."/>
            <person name="Arakawa K."/>
        </authorList>
    </citation>
    <scope>NUCLEOTIDE SEQUENCE [LARGE SCALE GENOMIC DNA]</scope>
</reference>
<dbReference type="Gene3D" id="1.25.40.20">
    <property type="entry name" value="Ankyrin repeat-containing domain"/>
    <property type="match status" value="2"/>
</dbReference>
<evidence type="ECO:0000256" key="8">
    <source>
        <dbReference type="ARBA" id="ARBA00023028"/>
    </source>
</evidence>
<keyword evidence="7" id="KW-0528">Neurotoxin</keyword>
<gene>
    <name evidence="11" type="ORF">AVEN_21437_1</name>
</gene>
<dbReference type="InterPro" id="IPR036770">
    <property type="entry name" value="Ankyrin_rpt-contain_sf"/>
</dbReference>
<keyword evidence="3" id="KW-0268">Exocytosis</keyword>
<keyword evidence="9" id="KW-1053">Target membrane</keyword>
<keyword evidence="12" id="KW-1185">Reference proteome</keyword>
<dbReference type="GO" id="GO:0005576">
    <property type="term" value="C:extracellular region"/>
    <property type="evidence" value="ECO:0007669"/>
    <property type="project" value="UniProtKB-SubCell"/>
</dbReference>
<organism evidence="11 12">
    <name type="scientific">Araneus ventricosus</name>
    <name type="common">Orbweaver spider</name>
    <name type="synonym">Epeira ventricosa</name>
    <dbReference type="NCBI Taxonomy" id="182803"/>
    <lineage>
        <taxon>Eukaryota</taxon>
        <taxon>Metazoa</taxon>
        <taxon>Ecdysozoa</taxon>
        <taxon>Arthropoda</taxon>
        <taxon>Chelicerata</taxon>
        <taxon>Arachnida</taxon>
        <taxon>Araneae</taxon>
        <taxon>Araneomorphae</taxon>
        <taxon>Entelegynae</taxon>
        <taxon>Araneoidea</taxon>
        <taxon>Araneidae</taxon>
        <taxon>Araneus</taxon>
    </lineage>
</organism>
<evidence type="ECO:0000256" key="9">
    <source>
        <dbReference type="ARBA" id="ARBA00023298"/>
    </source>
</evidence>
<dbReference type="SMART" id="SM00248">
    <property type="entry name" value="ANK"/>
    <property type="match status" value="2"/>
</dbReference>
<evidence type="ECO:0000313" key="11">
    <source>
        <dbReference type="EMBL" id="GBN20191.1"/>
    </source>
</evidence>
<comment type="subcellular location">
    <subcellularLocation>
        <location evidence="2">Secreted</location>
    </subcellularLocation>
    <subcellularLocation>
        <location evidence="1">Target cell membrane</location>
    </subcellularLocation>
</comment>
<comment type="caution">
    <text evidence="11">The sequence shown here is derived from an EMBL/GenBank/DDBJ whole genome shotgun (WGS) entry which is preliminary data.</text>
</comment>
<keyword evidence="9" id="KW-0472">Membrane</keyword>
<dbReference type="OrthoDB" id="6600467at2759"/>
<feature type="repeat" description="ANK" evidence="10">
    <location>
        <begin position="48"/>
        <end position="80"/>
    </location>
</feature>
<dbReference type="GO" id="GO:0090729">
    <property type="term" value="F:toxin activity"/>
    <property type="evidence" value="ECO:0007669"/>
    <property type="project" value="UniProtKB-KW"/>
</dbReference>
<keyword evidence="5" id="KW-1052">Target cell membrane</keyword>
<keyword evidence="6" id="KW-0800">Toxin</keyword>
<accession>A0A4Y2LZI9</accession>
<dbReference type="GO" id="GO:0044218">
    <property type="term" value="C:other organism cell membrane"/>
    <property type="evidence" value="ECO:0007669"/>
    <property type="project" value="UniProtKB-KW"/>
</dbReference>
<dbReference type="InterPro" id="IPR002110">
    <property type="entry name" value="Ankyrin_rpt"/>
</dbReference>
<dbReference type="Pfam" id="PF12796">
    <property type="entry name" value="Ank_2"/>
    <property type="match status" value="1"/>
</dbReference>
<proteinExistence type="predicted"/>
<dbReference type="PROSITE" id="PS50088">
    <property type="entry name" value="ANK_REPEAT"/>
    <property type="match status" value="2"/>
</dbReference>
<dbReference type="Proteomes" id="UP000499080">
    <property type="component" value="Unassembled WGS sequence"/>
</dbReference>
<dbReference type="AlphaFoldDB" id="A0A4Y2LZI9"/>
<evidence type="ECO:0000256" key="6">
    <source>
        <dbReference type="ARBA" id="ARBA00022656"/>
    </source>
</evidence>
<sequence>MFTGALGRPEIFEATYQGNAEIVKALLDAHADPNPQDALGENALPRALGRPAILEATYQGNAEIVKELLDAHADTNPQNTLGETALPRNITPLHANYNHKVI</sequence>
<evidence type="ECO:0000256" key="2">
    <source>
        <dbReference type="ARBA" id="ARBA00004613"/>
    </source>
</evidence>
<dbReference type="SUPFAM" id="SSF48403">
    <property type="entry name" value="Ankyrin repeat"/>
    <property type="match status" value="1"/>
</dbReference>
<dbReference type="GO" id="GO:0006887">
    <property type="term" value="P:exocytosis"/>
    <property type="evidence" value="ECO:0007669"/>
    <property type="project" value="UniProtKB-KW"/>
</dbReference>
<keyword evidence="10" id="KW-0040">ANK repeat</keyword>
<keyword evidence="8" id="KW-0638">Presynaptic neurotoxin</keyword>
<dbReference type="EMBL" id="BGPR01006579">
    <property type="protein sequence ID" value="GBN20191.1"/>
    <property type="molecule type" value="Genomic_DNA"/>
</dbReference>
<evidence type="ECO:0000313" key="12">
    <source>
        <dbReference type="Proteomes" id="UP000499080"/>
    </source>
</evidence>
<feature type="repeat" description="ANK" evidence="10">
    <location>
        <begin position="6"/>
        <end position="38"/>
    </location>
</feature>
<evidence type="ECO:0000256" key="1">
    <source>
        <dbReference type="ARBA" id="ARBA00004175"/>
    </source>
</evidence>
<evidence type="ECO:0000256" key="3">
    <source>
        <dbReference type="ARBA" id="ARBA00022483"/>
    </source>
</evidence>
<keyword evidence="4" id="KW-0964">Secreted</keyword>
<evidence type="ECO:0000256" key="4">
    <source>
        <dbReference type="ARBA" id="ARBA00022525"/>
    </source>
</evidence>
<name>A0A4Y2LZI9_ARAVE</name>
<dbReference type="GO" id="GO:0044231">
    <property type="term" value="C:host cell presynaptic membrane"/>
    <property type="evidence" value="ECO:0007669"/>
    <property type="project" value="UniProtKB-KW"/>
</dbReference>